<evidence type="ECO:0000313" key="2">
    <source>
        <dbReference type="EMBL" id="KAE9621489.1"/>
    </source>
</evidence>
<feature type="compositionally biased region" description="Basic residues" evidence="1">
    <location>
        <begin position="1"/>
        <end position="10"/>
    </location>
</feature>
<feature type="region of interest" description="Disordered" evidence="1">
    <location>
        <begin position="1"/>
        <end position="36"/>
    </location>
</feature>
<keyword evidence="3" id="KW-1185">Reference proteome</keyword>
<organism evidence="2 3">
    <name type="scientific">Lupinus albus</name>
    <name type="common">White lupine</name>
    <name type="synonym">Lupinus termis</name>
    <dbReference type="NCBI Taxonomy" id="3870"/>
    <lineage>
        <taxon>Eukaryota</taxon>
        <taxon>Viridiplantae</taxon>
        <taxon>Streptophyta</taxon>
        <taxon>Embryophyta</taxon>
        <taxon>Tracheophyta</taxon>
        <taxon>Spermatophyta</taxon>
        <taxon>Magnoliopsida</taxon>
        <taxon>eudicotyledons</taxon>
        <taxon>Gunneridae</taxon>
        <taxon>Pentapetalae</taxon>
        <taxon>rosids</taxon>
        <taxon>fabids</taxon>
        <taxon>Fabales</taxon>
        <taxon>Fabaceae</taxon>
        <taxon>Papilionoideae</taxon>
        <taxon>50 kb inversion clade</taxon>
        <taxon>genistoids sensu lato</taxon>
        <taxon>core genistoids</taxon>
        <taxon>Genisteae</taxon>
        <taxon>Lupinus</taxon>
    </lineage>
</organism>
<proteinExistence type="predicted"/>
<protein>
    <submittedName>
        <fullName evidence="2">Uncharacterized protein</fullName>
    </submittedName>
</protein>
<accession>A0A6A4R604</accession>
<dbReference type="Proteomes" id="UP000447434">
    <property type="component" value="Chromosome 1"/>
</dbReference>
<evidence type="ECO:0000256" key="1">
    <source>
        <dbReference type="SAM" id="MobiDB-lite"/>
    </source>
</evidence>
<sequence>MLKTKGRVRNHIPFSFQEVARRSKPHGSCGGHGSGRWERLDVAGARQRLPGNHGEASTWLRSGQKDAMEMLKFHKHKLQIEQ</sequence>
<comment type="caution">
    <text evidence="2">The sequence shown here is derived from an EMBL/GenBank/DDBJ whole genome shotgun (WGS) entry which is preliminary data.</text>
</comment>
<evidence type="ECO:0000313" key="3">
    <source>
        <dbReference type="Proteomes" id="UP000447434"/>
    </source>
</evidence>
<gene>
    <name evidence="2" type="ORF">Lalb_Chr01g0015351</name>
</gene>
<dbReference type="EMBL" id="WOCE01000001">
    <property type="protein sequence ID" value="KAE9621489.1"/>
    <property type="molecule type" value="Genomic_DNA"/>
</dbReference>
<reference evidence="3" key="1">
    <citation type="journal article" date="2020" name="Nat. Commun.">
        <title>Genome sequence of the cluster root forming white lupin.</title>
        <authorList>
            <person name="Hufnagel B."/>
            <person name="Marques A."/>
            <person name="Soriano A."/>
            <person name="Marques L."/>
            <person name="Divol F."/>
            <person name="Doumas P."/>
            <person name="Sallet E."/>
            <person name="Mancinotti D."/>
            <person name="Carrere S."/>
            <person name="Marande W."/>
            <person name="Arribat S."/>
            <person name="Keller J."/>
            <person name="Huneau C."/>
            <person name="Blein T."/>
            <person name="Aime D."/>
            <person name="Laguerre M."/>
            <person name="Taylor J."/>
            <person name="Schubert V."/>
            <person name="Nelson M."/>
            <person name="Geu-Flores F."/>
            <person name="Crespi M."/>
            <person name="Gallardo-Guerrero K."/>
            <person name="Delaux P.-M."/>
            <person name="Salse J."/>
            <person name="Berges H."/>
            <person name="Guyot R."/>
            <person name="Gouzy J."/>
            <person name="Peret B."/>
        </authorList>
    </citation>
    <scope>NUCLEOTIDE SEQUENCE [LARGE SCALE GENOMIC DNA]</scope>
    <source>
        <strain evidence="3">cv. Amiga</strain>
    </source>
</reference>
<name>A0A6A4R604_LUPAL</name>
<dbReference type="AlphaFoldDB" id="A0A6A4R604"/>